<feature type="region of interest" description="Disordered" evidence="1">
    <location>
        <begin position="426"/>
        <end position="447"/>
    </location>
</feature>
<dbReference type="Proteomes" id="UP000235371">
    <property type="component" value="Unassembled WGS sequence"/>
</dbReference>
<keyword evidence="2" id="KW-0812">Transmembrane</keyword>
<keyword evidence="2" id="KW-0472">Membrane</keyword>
<evidence type="ECO:0000313" key="4">
    <source>
        <dbReference type="Proteomes" id="UP000235371"/>
    </source>
</evidence>
<keyword evidence="2" id="KW-1133">Transmembrane helix</keyword>
<dbReference type="RefSeq" id="XP_024740360.1">
    <property type="nucleotide sequence ID" value="XM_024879613.1"/>
</dbReference>
<dbReference type="InParanoid" id="A0A2J6TKD7"/>
<evidence type="ECO:0008006" key="5">
    <source>
        <dbReference type="Google" id="ProtNLM"/>
    </source>
</evidence>
<protein>
    <recommendedName>
        <fullName evidence="5">Cora-domain-containing protein</fullName>
    </recommendedName>
</protein>
<dbReference type="OrthoDB" id="1046782at2759"/>
<accession>A0A2J6TKD7</accession>
<evidence type="ECO:0000313" key="3">
    <source>
        <dbReference type="EMBL" id="PMD63456.1"/>
    </source>
</evidence>
<name>A0A2J6TKD7_9HELO</name>
<gene>
    <name evidence="3" type="ORF">K444DRAFT_609662</name>
</gene>
<dbReference type="Gene3D" id="1.20.58.340">
    <property type="entry name" value="Magnesium transport protein CorA, transmembrane region"/>
    <property type="match status" value="1"/>
</dbReference>
<feature type="transmembrane region" description="Helical" evidence="2">
    <location>
        <begin position="384"/>
        <end position="404"/>
    </location>
</feature>
<evidence type="ECO:0000256" key="1">
    <source>
        <dbReference type="SAM" id="MobiDB-lite"/>
    </source>
</evidence>
<feature type="compositionally biased region" description="Polar residues" evidence="1">
    <location>
        <begin position="436"/>
        <end position="447"/>
    </location>
</feature>
<sequence>MESAIKKFENDANRDSKASYPAVKFGGFEWREARATGTRFSNHTVLDLAQRSSSPLEIIFAPLDVPNPQTVGDLIALYKLHSIPDAFISERLHNVSHSFGTVEETEGYNYCWFHFVCKNVPVEEINGVKYVGNRADGLRQADFTWVRSAYCLKTKPGMKTSSCSEATLMVFGGEKLLWEKLDVLASSTPCQDILEDPYCLLNIVFEVLYSRIDNLAWDLATVYSKEEEKILRSASHPVLAAAGLDFVGLHMLSKHQIYLVEATEAVTATLESVKEHHDRITRASTSETPIVCETRARFRHRGTLFKSTYLRLKSLEKRTQNMINLSFNLVTQADSTIMKAESGSMKIIAAMTLVFLPCTAVATIFSTPFFYLHDNDKKSLGMSPYFWLIWVISIPLTLLVLYAWHRYQKLLAKHLFEDTQPTSAHESARGIRTGGFDSSVSSGPMSV</sequence>
<reference evidence="3 4" key="1">
    <citation type="submission" date="2016-04" db="EMBL/GenBank/DDBJ databases">
        <title>A degradative enzymes factory behind the ericoid mycorrhizal symbiosis.</title>
        <authorList>
            <consortium name="DOE Joint Genome Institute"/>
            <person name="Martino E."/>
            <person name="Morin E."/>
            <person name="Grelet G."/>
            <person name="Kuo A."/>
            <person name="Kohler A."/>
            <person name="Daghino S."/>
            <person name="Barry K."/>
            <person name="Choi C."/>
            <person name="Cichocki N."/>
            <person name="Clum A."/>
            <person name="Copeland A."/>
            <person name="Hainaut M."/>
            <person name="Haridas S."/>
            <person name="Labutti K."/>
            <person name="Lindquist E."/>
            <person name="Lipzen A."/>
            <person name="Khouja H.-R."/>
            <person name="Murat C."/>
            <person name="Ohm R."/>
            <person name="Olson A."/>
            <person name="Spatafora J."/>
            <person name="Veneault-Fourrey C."/>
            <person name="Henrissat B."/>
            <person name="Grigoriev I."/>
            <person name="Martin F."/>
            <person name="Perotto S."/>
        </authorList>
    </citation>
    <scope>NUCLEOTIDE SEQUENCE [LARGE SCALE GENOMIC DNA]</scope>
    <source>
        <strain evidence="3 4">E</strain>
    </source>
</reference>
<dbReference type="EMBL" id="KZ613780">
    <property type="protein sequence ID" value="PMD63456.1"/>
    <property type="molecule type" value="Genomic_DNA"/>
</dbReference>
<keyword evidence="4" id="KW-1185">Reference proteome</keyword>
<dbReference type="GeneID" id="36587690"/>
<organism evidence="3 4">
    <name type="scientific">Hyaloscypha bicolor E</name>
    <dbReference type="NCBI Taxonomy" id="1095630"/>
    <lineage>
        <taxon>Eukaryota</taxon>
        <taxon>Fungi</taxon>
        <taxon>Dikarya</taxon>
        <taxon>Ascomycota</taxon>
        <taxon>Pezizomycotina</taxon>
        <taxon>Leotiomycetes</taxon>
        <taxon>Helotiales</taxon>
        <taxon>Hyaloscyphaceae</taxon>
        <taxon>Hyaloscypha</taxon>
        <taxon>Hyaloscypha bicolor</taxon>
    </lineage>
</organism>
<proteinExistence type="predicted"/>
<dbReference type="AlphaFoldDB" id="A0A2J6TKD7"/>
<evidence type="ECO:0000256" key="2">
    <source>
        <dbReference type="SAM" id="Phobius"/>
    </source>
</evidence>
<feature type="transmembrane region" description="Helical" evidence="2">
    <location>
        <begin position="347"/>
        <end position="372"/>
    </location>
</feature>